<feature type="signal peptide" evidence="1">
    <location>
        <begin position="1"/>
        <end position="18"/>
    </location>
</feature>
<comment type="caution">
    <text evidence="3">The sequence shown here is derived from an EMBL/GenBank/DDBJ whole genome shotgun (WGS) entry which is preliminary data.</text>
</comment>
<protein>
    <submittedName>
        <fullName evidence="3">Alpha/beta hydrolase</fullName>
    </submittedName>
</protein>
<dbReference type="Gene3D" id="3.40.50.1820">
    <property type="entry name" value="alpha/beta hydrolase"/>
    <property type="match status" value="1"/>
</dbReference>
<dbReference type="PANTHER" id="PTHR37017:SF11">
    <property type="entry name" value="ESTERASE_LIPASE_THIOESTERASE DOMAIN-CONTAINING PROTEIN"/>
    <property type="match status" value="1"/>
</dbReference>
<keyword evidence="1" id="KW-0732">Signal</keyword>
<evidence type="ECO:0000313" key="3">
    <source>
        <dbReference type="EMBL" id="NIA52285.1"/>
    </source>
</evidence>
<dbReference type="InterPro" id="IPR029058">
    <property type="entry name" value="AB_hydrolase_fold"/>
</dbReference>
<dbReference type="PANTHER" id="PTHR37017">
    <property type="entry name" value="AB HYDROLASE-1 DOMAIN-CONTAINING PROTEIN-RELATED"/>
    <property type="match status" value="1"/>
</dbReference>
<dbReference type="InterPro" id="IPR052897">
    <property type="entry name" value="Sec-Metab_Biosynth_Hydrolase"/>
</dbReference>
<proteinExistence type="predicted"/>
<dbReference type="Pfam" id="PF12697">
    <property type="entry name" value="Abhydrolase_6"/>
    <property type="match status" value="1"/>
</dbReference>
<name>A0ABX0P7N8_9BURK</name>
<keyword evidence="4" id="KW-1185">Reference proteome</keyword>
<evidence type="ECO:0000256" key="1">
    <source>
        <dbReference type="SAM" id="SignalP"/>
    </source>
</evidence>
<reference evidence="3 4" key="1">
    <citation type="submission" date="2020-03" db="EMBL/GenBank/DDBJ databases">
        <title>Genome sequence of strain Massilia sp. TW-1.</title>
        <authorList>
            <person name="Chaudhary D.K."/>
        </authorList>
    </citation>
    <scope>NUCLEOTIDE SEQUENCE [LARGE SCALE GENOMIC DNA]</scope>
    <source>
        <strain evidence="3 4">TW-1</strain>
    </source>
</reference>
<organism evidence="3 4">
    <name type="scientific">Telluria antibiotica</name>
    <dbReference type="NCBI Taxonomy" id="2717319"/>
    <lineage>
        <taxon>Bacteria</taxon>
        <taxon>Pseudomonadati</taxon>
        <taxon>Pseudomonadota</taxon>
        <taxon>Betaproteobacteria</taxon>
        <taxon>Burkholderiales</taxon>
        <taxon>Oxalobacteraceae</taxon>
        <taxon>Telluria group</taxon>
        <taxon>Telluria</taxon>
    </lineage>
</organism>
<gene>
    <name evidence="3" type="ORF">HAV22_01270</name>
</gene>
<dbReference type="InterPro" id="IPR000073">
    <property type="entry name" value="AB_hydrolase_1"/>
</dbReference>
<feature type="chain" id="PRO_5046717779" evidence="1">
    <location>
        <begin position="19"/>
        <end position="252"/>
    </location>
</feature>
<feature type="domain" description="AB hydrolase-1" evidence="2">
    <location>
        <begin position="28"/>
        <end position="239"/>
    </location>
</feature>
<dbReference type="Proteomes" id="UP000716322">
    <property type="component" value="Unassembled WGS sequence"/>
</dbReference>
<dbReference type="SUPFAM" id="SSF53474">
    <property type="entry name" value="alpha/beta-Hydrolases"/>
    <property type="match status" value="1"/>
</dbReference>
<evidence type="ECO:0000259" key="2">
    <source>
        <dbReference type="Pfam" id="PF12697"/>
    </source>
</evidence>
<keyword evidence="3" id="KW-0378">Hydrolase</keyword>
<sequence length="252" mass="26488">MAAAAALAVAVVPQGAYAEPGAPGLRNIVLVHGAFADGSSWSEVIAILQRKGYRVTAVQNALTSLADDVAATRRVLDRQKGDVLLVGHSWAGAVVTEAGNAPNVKGLVYLSALVPDSNESVSDLLTRLHAPMQGLTPDGNGLIWLDDPAAYRQVMAGDVPSAKARLLAAVQQPIAAGAFGEKVSHAAWRDKPTWYLVTGNDHALPPAVQRELAKETGAHRVTLASSHMSMVSHPADVARLIDRAARDSIEHQ</sequence>
<evidence type="ECO:0000313" key="4">
    <source>
        <dbReference type="Proteomes" id="UP000716322"/>
    </source>
</evidence>
<accession>A0ABX0P7N8</accession>
<dbReference type="EMBL" id="JAAQOM010000001">
    <property type="protein sequence ID" value="NIA52285.1"/>
    <property type="molecule type" value="Genomic_DNA"/>
</dbReference>
<dbReference type="GO" id="GO:0016787">
    <property type="term" value="F:hydrolase activity"/>
    <property type="evidence" value="ECO:0007669"/>
    <property type="project" value="UniProtKB-KW"/>
</dbReference>